<evidence type="ECO:0000313" key="1">
    <source>
        <dbReference type="EMBL" id="MBP0445151.1"/>
    </source>
</evidence>
<proteinExistence type="predicted"/>
<evidence type="ECO:0000313" key="2">
    <source>
        <dbReference type="Proteomes" id="UP000681594"/>
    </source>
</evidence>
<dbReference type="EMBL" id="JAGIZB010000008">
    <property type="protein sequence ID" value="MBP0445151.1"/>
    <property type="molecule type" value="Genomic_DNA"/>
</dbReference>
<dbReference type="Proteomes" id="UP000681594">
    <property type="component" value="Unassembled WGS sequence"/>
</dbReference>
<sequence length="45" mass="5247">MALAIRALINRPYQRLFRVVRTGAITPTDLFLRSQRDTMTNREIA</sequence>
<gene>
    <name evidence="1" type="ORF">J8J14_10200</name>
</gene>
<comment type="caution">
    <text evidence="1">The sequence shown here is derived from an EMBL/GenBank/DDBJ whole genome shotgun (WGS) entry which is preliminary data.</text>
</comment>
<dbReference type="RefSeq" id="WP_209379396.1">
    <property type="nucleotide sequence ID" value="NZ_JAGIZB010000008.1"/>
</dbReference>
<organism evidence="1 2">
    <name type="scientific">Pararoseomonas baculiformis</name>
    <dbReference type="NCBI Taxonomy" id="2820812"/>
    <lineage>
        <taxon>Bacteria</taxon>
        <taxon>Pseudomonadati</taxon>
        <taxon>Pseudomonadota</taxon>
        <taxon>Alphaproteobacteria</taxon>
        <taxon>Acetobacterales</taxon>
        <taxon>Acetobacteraceae</taxon>
        <taxon>Pararoseomonas</taxon>
    </lineage>
</organism>
<accession>A0ABS4AE47</accession>
<protein>
    <submittedName>
        <fullName evidence="1">Uncharacterized protein</fullName>
    </submittedName>
</protein>
<keyword evidence="2" id="KW-1185">Reference proteome</keyword>
<reference evidence="1 2" key="1">
    <citation type="submission" date="2021-03" db="EMBL/GenBank/DDBJ databases">
        <authorList>
            <person name="So Y."/>
        </authorList>
    </citation>
    <scope>NUCLEOTIDE SEQUENCE [LARGE SCALE GENOMIC DNA]</scope>
    <source>
        <strain evidence="1 2">SSH11</strain>
    </source>
</reference>
<name>A0ABS4AE47_9PROT</name>